<dbReference type="GO" id="GO:0005975">
    <property type="term" value="P:carbohydrate metabolic process"/>
    <property type="evidence" value="ECO:0007669"/>
    <property type="project" value="InterPro"/>
</dbReference>
<dbReference type="Gene3D" id="3.20.20.80">
    <property type="entry name" value="Glycosidases"/>
    <property type="match status" value="1"/>
</dbReference>
<keyword evidence="2 6" id="KW-0378">Hydrolase</keyword>
<dbReference type="PANTHER" id="PTHR43447">
    <property type="entry name" value="ALPHA-AMYLASE"/>
    <property type="match status" value="1"/>
</dbReference>
<protein>
    <recommendedName>
        <fullName evidence="6">Alpha-amylase</fullName>
        <ecNumber evidence="6">3.2.1.1</ecNumber>
    </recommendedName>
</protein>
<keyword evidence="3 6" id="KW-0119">Carbohydrate metabolism</keyword>
<accession>A0A0F3GKN1</accession>
<comment type="catalytic activity">
    <reaction evidence="6">
        <text>Endohydrolysis of (1-&gt;4)-alpha-D-glucosidic linkages in polysaccharides containing three or more (1-&gt;4)-alpha-linked D-glucose units.</text>
        <dbReference type="EC" id="3.2.1.1"/>
    </reaction>
</comment>
<gene>
    <name evidence="8" type="ORF">MBAV_005328</name>
</gene>
<comment type="caution">
    <text evidence="8">The sequence shown here is derived from an EMBL/GenBank/DDBJ whole genome shotgun (WGS) entry which is preliminary data.</text>
</comment>
<reference evidence="8 9" key="1">
    <citation type="submission" date="2015-02" db="EMBL/GenBank/DDBJ databases">
        <title>Single-cell genomics of uncultivated deep-branching MTB reveals a conserved set of magnetosome genes.</title>
        <authorList>
            <person name="Kolinko S."/>
            <person name="Richter M."/>
            <person name="Glockner F.O."/>
            <person name="Brachmann A."/>
            <person name="Schuler D."/>
        </authorList>
    </citation>
    <scope>NUCLEOTIDE SEQUENCE [LARGE SCALE GENOMIC DNA]</scope>
    <source>
        <strain evidence="8">TM-1</strain>
    </source>
</reference>
<dbReference type="PRINTS" id="PR00110">
    <property type="entry name" value="ALPHAAMYLASE"/>
</dbReference>
<name>A0A0F3GKN1_9BACT</name>
<dbReference type="InterPro" id="IPR017853">
    <property type="entry name" value="GH"/>
</dbReference>
<evidence type="ECO:0000313" key="9">
    <source>
        <dbReference type="Proteomes" id="UP000033423"/>
    </source>
</evidence>
<keyword evidence="9" id="KW-1185">Reference proteome</keyword>
<dbReference type="GO" id="GO:0004556">
    <property type="term" value="F:alpha-amylase activity"/>
    <property type="evidence" value="ECO:0007669"/>
    <property type="project" value="UniProtKB-UniRule"/>
</dbReference>
<dbReference type="EC" id="3.2.1.1" evidence="6"/>
<dbReference type="EMBL" id="LACI01002306">
    <property type="protein sequence ID" value="KJU82475.1"/>
    <property type="molecule type" value="Genomic_DNA"/>
</dbReference>
<evidence type="ECO:0000313" key="8">
    <source>
        <dbReference type="EMBL" id="KJU82475.1"/>
    </source>
</evidence>
<keyword evidence="4 6" id="KW-0326">Glycosidase</keyword>
<dbReference type="PATRIC" id="fig|29290.4.peg.7069"/>
<dbReference type="Proteomes" id="UP000033423">
    <property type="component" value="Unassembled WGS sequence"/>
</dbReference>
<dbReference type="AlphaFoldDB" id="A0A0F3GKN1"/>
<sequence>MFSLKEPKKGLFGHSLRSGGQVLRRLFVLSFFFVYLLLSSYSHADVILHAFNWKYSTVKDRAREIAELGYKKVLVAPPMLTRGDEWYQRYQPMDYRVIDGPLGNKEDFVTMINELGKYKVVVYADIILNHMANRDWYQYDQNYPGDKILEEYRNKKDYFDKQKLFGDLNNNLFSSSDFHQPGKCIGDYNNIGDVQYNRLCGGGKDRGLPDINPTNWVVEQHRNYLFALKDLGVKGFRIDAAKHMTNYQITKIFAADVVSGTQTFGEIITGGGAGTDEYTYFLEPFLRTTGLGAYDFPLFASIRRAFQPDGTLSSLVDPLTYGQALATDKAITFAITHDIPNNDGFRYQIMPTQDEHMAYAYILGRDGGVPMVYTDNNESNKDNSRWVDAYKRPDIKNMISFHNSMQGYAMEVIGHGKCYIIFRRYDQSGTTKGIVGINKCETDQDYNVNSDRYHLVKGKNYRNVFDKKAVSVNDNPSFRMPKRQAKLWILD</sequence>
<evidence type="ECO:0000256" key="4">
    <source>
        <dbReference type="ARBA" id="ARBA00023295"/>
    </source>
</evidence>
<dbReference type="GO" id="GO:0043169">
    <property type="term" value="F:cation binding"/>
    <property type="evidence" value="ECO:0007669"/>
    <property type="project" value="InterPro"/>
</dbReference>
<evidence type="ECO:0000256" key="5">
    <source>
        <dbReference type="RuleBase" id="RU003615"/>
    </source>
</evidence>
<proteinExistence type="inferred from homology"/>
<dbReference type="SUPFAM" id="SSF51445">
    <property type="entry name" value="(Trans)glycosidases"/>
    <property type="match status" value="1"/>
</dbReference>
<organism evidence="8 9">
    <name type="scientific">Candidatus Magnetobacterium bavaricum</name>
    <dbReference type="NCBI Taxonomy" id="29290"/>
    <lineage>
        <taxon>Bacteria</taxon>
        <taxon>Pseudomonadati</taxon>
        <taxon>Nitrospirota</taxon>
        <taxon>Thermodesulfovibrionia</taxon>
        <taxon>Thermodesulfovibrionales</taxon>
        <taxon>Candidatus Magnetobacteriaceae</taxon>
        <taxon>Candidatus Magnetobacterium</taxon>
    </lineage>
</organism>
<comment type="similarity">
    <text evidence="1 5">Belongs to the glycosyl hydrolase 13 family.</text>
</comment>
<dbReference type="SMART" id="SM00642">
    <property type="entry name" value="Aamy"/>
    <property type="match status" value="1"/>
</dbReference>
<evidence type="ECO:0000259" key="7">
    <source>
        <dbReference type="SMART" id="SM00642"/>
    </source>
</evidence>
<evidence type="ECO:0000256" key="3">
    <source>
        <dbReference type="ARBA" id="ARBA00023277"/>
    </source>
</evidence>
<evidence type="ECO:0000256" key="6">
    <source>
        <dbReference type="RuleBase" id="RU361134"/>
    </source>
</evidence>
<evidence type="ECO:0000256" key="1">
    <source>
        <dbReference type="ARBA" id="ARBA00008061"/>
    </source>
</evidence>
<evidence type="ECO:0000256" key="2">
    <source>
        <dbReference type="ARBA" id="ARBA00022801"/>
    </source>
</evidence>
<dbReference type="InterPro" id="IPR006047">
    <property type="entry name" value="GH13_cat_dom"/>
</dbReference>
<feature type="domain" description="Glycosyl hydrolase family 13 catalytic" evidence="7">
    <location>
        <begin position="45"/>
        <end position="402"/>
    </location>
</feature>
<dbReference type="CDD" id="cd11315">
    <property type="entry name" value="AmyAc_bac1_AmyA"/>
    <property type="match status" value="1"/>
</dbReference>
<dbReference type="InterPro" id="IPR006046">
    <property type="entry name" value="Alpha_amylase"/>
</dbReference>
<dbReference type="Pfam" id="PF00128">
    <property type="entry name" value="Alpha-amylase"/>
    <property type="match status" value="1"/>
</dbReference>